<reference evidence="2 4" key="1">
    <citation type="journal article" date="2012" name="Nature">
        <title>Algal genomes reveal evolutionary mosaicism and the fate of nucleomorphs.</title>
        <authorList>
            <consortium name="DOE Joint Genome Institute"/>
            <person name="Curtis B.A."/>
            <person name="Tanifuji G."/>
            <person name="Burki F."/>
            <person name="Gruber A."/>
            <person name="Irimia M."/>
            <person name="Maruyama S."/>
            <person name="Arias M.C."/>
            <person name="Ball S.G."/>
            <person name="Gile G.H."/>
            <person name="Hirakawa Y."/>
            <person name="Hopkins J.F."/>
            <person name="Kuo A."/>
            <person name="Rensing S.A."/>
            <person name="Schmutz J."/>
            <person name="Symeonidi A."/>
            <person name="Elias M."/>
            <person name="Eveleigh R.J."/>
            <person name="Herman E.K."/>
            <person name="Klute M.J."/>
            <person name="Nakayama T."/>
            <person name="Obornik M."/>
            <person name="Reyes-Prieto A."/>
            <person name="Armbrust E.V."/>
            <person name="Aves S.J."/>
            <person name="Beiko R.G."/>
            <person name="Coutinho P."/>
            <person name="Dacks J.B."/>
            <person name="Durnford D.G."/>
            <person name="Fast N.M."/>
            <person name="Green B.R."/>
            <person name="Grisdale C.J."/>
            <person name="Hempel F."/>
            <person name="Henrissat B."/>
            <person name="Hoppner M.P."/>
            <person name="Ishida K."/>
            <person name="Kim E."/>
            <person name="Koreny L."/>
            <person name="Kroth P.G."/>
            <person name="Liu Y."/>
            <person name="Malik S.B."/>
            <person name="Maier U.G."/>
            <person name="McRose D."/>
            <person name="Mock T."/>
            <person name="Neilson J.A."/>
            <person name="Onodera N.T."/>
            <person name="Poole A.M."/>
            <person name="Pritham E.J."/>
            <person name="Richards T.A."/>
            <person name="Rocap G."/>
            <person name="Roy S.W."/>
            <person name="Sarai C."/>
            <person name="Schaack S."/>
            <person name="Shirato S."/>
            <person name="Slamovits C.H."/>
            <person name="Spencer D.F."/>
            <person name="Suzuki S."/>
            <person name="Worden A.Z."/>
            <person name="Zauner S."/>
            <person name="Barry K."/>
            <person name="Bell C."/>
            <person name="Bharti A.K."/>
            <person name="Crow J.A."/>
            <person name="Grimwood J."/>
            <person name="Kramer R."/>
            <person name="Lindquist E."/>
            <person name="Lucas S."/>
            <person name="Salamov A."/>
            <person name="McFadden G.I."/>
            <person name="Lane C.E."/>
            <person name="Keeling P.J."/>
            <person name="Gray M.W."/>
            <person name="Grigoriev I.V."/>
            <person name="Archibald J.M."/>
        </authorList>
    </citation>
    <scope>NUCLEOTIDE SEQUENCE</scope>
    <source>
        <strain evidence="2 4">CCMP2712</strain>
    </source>
</reference>
<organism evidence="2">
    <name type="scientific">Guillardia theta (strain CCMP2712)</name>
    <name type="common">Cryptophyte</name>
    <dbReference type="NCBI Taxonomy" id="905079"/>
    <lineage>
        <taxon>Eukaryota</taxon>
        <taxon>Cryptophyceae</taxon>
        <taxon>Pyrenomonadales</taxon>
        <taxon>Geminigeraceae</taxon>
        <taxon>Guillardia</taxon>
    </lineage>
</organism>
<evidence type="ECO:0000256" key="1">
    <source>
        <dbReference type="SAM" id="MobiDB-lite"/>
    </source>
</evidence>
<dbReference type="AlphaFoldDB" id="L1JUQ6"/>
<evidence type="ECO:0000313" key="4">
    <source>
        <dbReference type="Proteomes" id="UP000011087"/>
    </source>
</evidence>
<accession>L1JUQ6</accession>
<keyword evidence="4" id="KW-1185">Reference proteome</keyword>
<dbReference type="RefSeq" id="XP_005838788.1">
    <property type="nucleotide sequence ID" value="XM_005838731.1"/>
</dbReference>
<evidence type="ECO:0000313" key="3">
    <source>
        <dbReference type="EnsemblProtists" id="EKX51808"/>
    </source>
</evidence>
<feature type="region of interest" description="Disordered" evidence="1">
    <location>
        <begin position="29"/>
        <end position="51"/>
    </location>
</feature>
<protein>
    <submittedName>
        <fullName evidence="2 3">Uncharacterized protein</fullName>
    </submittedName>
</protein>
<dbReference type="EMBL" id="JH992974">
    <property type="protein sequence ID" value="EKX51808.1"/>
    <property type="molecule type" value="Genomic_DNA"/>
</dbReference>
<dbReference type="Proteomes" id="UP000011087">
    <property type="component" value="Unassembled WGS sequence"/>
</dbReference>
<dbReference type="HOGENOM" id="CLU_3112801_0_0_1"/>
<dbReference type="KEGG" id="gtt:GUITHDRAFT_150813"/>
<evidence type="ECO:0000313" key="2">
    <source>
        <dbReference type="EMBL" id="EKX51808.1"/>
    </source>
</evidence>
<name>L1JUQ6_GUITC</name>
<proteinExistence type="predicted"/>
<dbReference type="GeneID" id="17308593"/>
<dbReference type="OrthoDB" id="432412at2759"/>
<dbReference type="PaxDb" id="55529-EKX51808"/>
<reference evidence="3" key="3">
    <citation type="submission" date="2015-06" db="UniProtKB">
        <authorList>
            <consortium name="EnsemblProtists"/>
        </authorList>
    </citation>
    <scope>IDENTIFICATION</scope>
</reference>
<feature type="non-terminal residue" evidence="2">
    <location>
        <position position="1"/>
    </location>
</feature>
<reference evidence="4" key="2">
    <citation type="submission" date="2012-11" db="EMBL/GenBank/DDBJ databases">
        <authorList>
            <person name="Kuo A."/>
            <person name="Curtis B.A."/>
            <person name="Tanifuji G."/>
            <person name="Burki F."/>
            <person name="Gruber A."/>
            <person name="Irimia M."/>
            <person name="Maruyama S."/>
            <person name="Arias M.C."/>
            <person name="Ball S.G."/>
            <person name="Gile G.H."/>
            <person name="Hirakawa Y."/>
            <person name="Hopkins J.F."/>
            <person name="Rensing S.A."/>
            <person name="Schmutz J."/>
            <person name="Symeonidi A."/>
            <person name="Elias M."/>
            <person name="Eveleigh R.J."/>
            <person name="Herman E.K."/>
            <person name="Klute M.J."/>
            <person name="Nakayama T."/>
            <person name="Obornik M."/>
            <person name="Reyes-Prieto A."/>
            <person name="Armbrust E.V."/>
            <person name="Aves S.J."/>
            <person name="Beiko R.G."/>
            <person name="Coutinho P."/>
            <person name="Dacks J.B."/>
            <person name="Durnford D.G."/>
            <person name="Fast N.M."/>
            <person name="Green B.R."/>
            <person name="Grisdale C."/>
            <person name="Hempe F."/>
            <person name="Henrissat B."/>
            <person name="Hoppner M.P."/>
            <person name="Ishida K.-I."/>
            <person name="Kim E."/>
            <person name="Koreny L."/>
            <person name="Kroth P.G."/>
            <person name="Liu Y."/>
            <person name="Malik S.-B."/>
            <person name="Maier U.G."/>
            <person name="McRose D."/>
            <person name="Mock T."/>
            <person name="Neilson J.A."/>
            <person name="Onodera N.T."/>
            <person name="Poole A.M."/>
            <person name="Pritham E.J."/>
            <person name="Richards T.A."/>
            <person name="Rocap G."/>
            <person name="Roy S.W."/>
            <person name="Sarai C."/>
            <person name="Schaack S."/>
            <person name="Shirato S."/>
            <person name="Slamovits C.H."/>
            <person name="Spencer D.F."/>
            <person name="Suzuki S."/>
            <person name="Worden A.Z."/>
            <person name="Zauner S."/>
            <person name="Barry K."/>
            <person name="Bell C."/>
            <person name="Bharti A.K."/>
            <person name="Crow J.A."/>
            <person name="Grimwood J."/>
            <person name="Kramer R."/>
            <person name="Lindquist E."/>
            <person name="Lucas S."/>
            <person name="Salamov A."/>
            <person name="McFadden G.I."/>
            <person name="Lane C.E."/>
            <person name="Keeling P.J."/>
            <person name="Gray M.W."/>
            <person name="Grigoriev I.V."/>
            <person name="Archibald J.M."/>
        </authorList>
    </citation>
    <scope>NUCLEOTIDE SEQUENCE</scope>
    <source>
        <strain evidence="4">CCMP2712</strain>
    </source>
</reference>
<gene>
    <name evidence="2" type="ORF">GUITHDRAFT_150813</name>
</gene>
<dbReference type="EnsemblProtists" id="EKX51808">
    <property type="protein sequence ID" value="EKX51808"/>
    <property type="gene ID" value="GUITHDRAFT_150813"/>
</dbReference>
<sequence>LDCNGMSELAERCRKAGLEELFLTGMKIYRNSSDKQNEQAAEPKVTGKKRN</sequence>